<gene>
    <name evidence="7" type="primary">aroK</name>
    <name evidence="8" type="ORF">IPP15_02700</name>
</gene>
<evidence type="ECO:0000256" key="4">
    <source>
        <dbReference type="ARBA" id="ARBA00022777"/>
    </source>
</evidence>
<name>A0A9D7XRH8_9BACT</name>
<evidence type="ECO:0000256" key="3">
    <source>
        <dbReference type="ARBA" id="ARBA00022741"/>
    </source>
</evidence>
<evidence type="ECO:0000256" key="1">
    <source>
        <dbReference type="ARBA" id="ARBA00022605"/>
    </source>
</evidence>
<comment type="catalytic activity">
    <reaction evidence="7">
        <text>shikimate + ATP = 3-phosphoshikimate + ADP + H(+)</text>
        <dbReference type="Rhea" id="RHEA:13121"/>
        <dbReference type="ChEBI" id="CHEBI:15378"/>
        <dbReference type="ChEBI" id="CHEBI:30616"/>
        <dbReference type="ChEBI" id="CHEBI:36208"/>
        <dbReference type="ChEBI" id="CHEBI:145989"/>
        <dbReference type="ChEBI" id="CHEBI:456216"/>
        <dbReference type="EC" id="2.7.1.71"/>
    </reaction>
</comment>
<evidence type="ECO:0000256" key="7">
    <source>
        <dbReference type="HAMAP-Rule" id="MF_00109"/>
    </source>
</evidence>
<keyword evidence="1 7" id="KW-0028">Amino-acid biosynthesis</keyword>
<dbReference type="GO" id="GO:0009073">
    <property type="term" value="P:aromatic amino acid family biosynthetic process"/>
    <property type="evidence" value="ECO:0007669"/>
    <property type="project" value="UniProtKB-KW"/>
</dbReference>
<comment type="function">
    <text evidence="7">Catalyzes the specific phosphorylation of the 3-hydroxyl group of shikimic acid using ATP as a cosubstrate.</text>
</comment>
<protein>
    <recommendedName>
        <fullName evidence="7">Shikimate kinase</fullName>
        <shortName evidence="7">SK</shortName>
        <ecNumber evidence="7">2.7.1.71</ecNumber>
    </recommendedName>
</protein>
<feature type="binding site" evidence="7">
    <location>
        <position position="131"/>
    </location>
    <ligand>
        <name>substrate</name>
    </ligand>
</feature>
<evidence type="ECO:0000313" key="9">
    <source>
        <dbReference type="Proteomes" id="UP000808337"/>
    </source>
</evidence>
<feature type="binding site" evidence="7">
    <location>
        <position position="48"/>
    </location>
    <ligand>
        <name>substrate</name>
    </ligand>
</feature>
<organism evidence="8 9">
    <name type="scientific">Candidatus Opimibacter skivensis</name>
    <dbReference type="NCBI Taxonomy" id="2982028"/>
    <lineage>
        <taxon>Bacteria</taxon>
        <taxon>Pseudomonadati</taxon>
        <taxon>Bacteroidota</taxon>
        <taxon>Saprospiria</taxon>
        <taxon>Saprospirales</taxon>
        <taxon>Saprospiraceae</taxon>
        <taxon>Candidatus Opimibacter</taxon>
    </lineage>
</organism>
<dbReference type="HAMAP" id="MF_00109">
    <property type="entry name" value="Shikimate_kinase"/>
    <property type="match status" value="1"/>
</dbReference>
<feature type="binding site" evidence="7">
    <location>
        <position position="70"/>
    </location>
    <ligand>
        <name>substrate</name>
    </ligand>
</feature>
<comment type="cofactor">
    <cofactor evidence="7">
        <name>Mg(2+)</name>
        <dbReference type="ChEBI" id="CHEBI:18420"/>
    </cofactor>
    <text evidence="7">Binds 1 Mg(2+) ion per subunit.</text>
</comment>
<dbReference type="InterPro" id="IPR027417">
    <property type="entry name" value="P-loop_NTPase"/>
</dbReference>
<keyword evidence="7" id="KW-0963">Cytoplasm</keyword>
<dbReference type="GO" id="GO:0004765">
    <property type="term" value="F:shikimate kinase activity"/>
    <property type="evidence" value="ECO:0007669"/>
    <property type="project" value="UniProtKB-UniRule"/>
</dbReference>
<dbReference type="InterPro" id="IPR031322">
    <property type="entry name" value="Shikimate/glucono_kinase"/>
</dbReference>
<evidence type="ECO:0000256" key="6">
    <source>
        <dbReference type="ARBA" id="ARBA00023141"/>
    </source>
</evidence>
<feature type="binding site" evidence="7">
    <location>
        <position position="109"/>
    </location>
    <ligand>
        <name>ATP</name>
        <dbReference type="ChEBI" id="CHEBI:30616"/>
    </ligand>
</feature>
<dbReference type="CDD" id="cd00464">
    <property type="entry name" value="SK"/>
    <property type="match status" value="1"/>
</dbReference>
<dbReference type="Pfam" id="PF01202">
    <property type="entry name" value="SKI"/>
    <property type="match status" value="1"/>
</dbReference>
<sequence length="163" mass="18801">MGTGKSTLGQYVADKWRVPFIDTDIVIESQTGMSIDGIFETRGEKEFRELEADVIRQTTIYEKALIATGGGLPCYFENMQWMNDHGITMHLSWKKEILMSNLIPQTSSRPLLKNLNTQEAEMKIEMMLEERMPYYEMSAITIEMSGDIENDILLLDKACKYIW</sequence>
<reference evidence="8 9" key="1">
    <citation type="submission" date="2020-10" db="EMBL/GenBank/DDBJ databases">
        <title>Connecting structure to function with the recovery of over 1000 high-quality activated sludge metagenome-assembled genomes encoding full-length rRNA genes using long-read sequencing.</title>
        <authorList>
            <person name="Singleton C.M."/>
            <person name="Petriglieri F."/>
            <person name="Kristensen J.M."/>
            <person name="Kirkegaard R.H."/>
            <person name="Michaelsen T.Y."/>
            <person name="Andersen M.H."/>
            <person name="Karst S.M."/>
            <person name="Dueholm M.S."/>
            <person name="Nielsen P.H."/>
            <person name="Albertsen M."/>
        </authorList>
    </citation>
    <scope>NUCLEOTIDE SEQUENCE [LARGE SCALE GENOMIC DNA]</scope>
    <source>
        <strain evidence="8">Ribe_18-Q3-R11-54_MAXAC.273</strain>
    </source>
</reference>
<keyword evidence="7" id="KW-0479">Metal-binding</keyword>
<dbReference type="PANTHER" id="PTHR21087">
    <property type="entry name" value="SHIKIMATE KINASE"/>
    <property type="match status" value="1"/>
</dbReference>
<evidence type="ECO:0000256" key="5">
    <source>
        <dbReference type="ARBA" id="ARBA00022840"/>
    </source>
</evidence>
<feature type="binding site" evidence="7">
    <location>
        <position position="24"/>
    </location>
    <ligand>
        <name>substrate</name>
    </ligand>
</feature>
<dbReference type="AlphaFoldDB" id="A0A9D7XRH8"/>
<comment type="pathway">
    <text evidence="7">Metabolic intermediate biosynthesis; chorismate biosynthesis; chorismate from D-erythrose 4-phosphate and phosphoenolpyruvate: step 5/7.</text>
</comment>
<dbReference type="GO" id="GO:0005524">
    <property type="term" value="F:ATP binding"/>
    <property type="evidence" value="ECO:0007669"/>
    <property type="project" value="UniProtKB-UniRule"/>
</dbReference>
<dbReference type="EC" id="2.7.1.71" evidence="7"/>
<comment type="similarity">
    <text evidence="7">Belongs to the shikimate kinase family.</text>
</comment>
<dbReference type="Gene3D" id="3.40.50.300">
    <property type="entry name" value="P-loop containing nucleotide triphosphate hydrolases"/>
    <property type="match status" value="1"/>
</dbReference>
<comment type="caution">
    <text evidence="7">Lacks conserved residue(s) required for the propagation of feature annotation.</text>
</comment>
<dbReference type="GO" id="GO:0000287">
    <property type="term" value="F:magnesium ion binding"/>
    <property type="evidence" value="ECO:0007669"/>
    <property type="project" value="UniProtKB-UniRule"/>
</dbReference>
<dbReference type="GO" id="GO:0008652">
    <property type="term" value="P:amino acid biosynthetic process"/>
    <property type="evidence" value="ECO:0007669"/>
    <property type="project" value="UniProtKB-KW"/>
</dbReference>
<feature type="binding site" evidence="7">
    <location>
        <position position="6"/>
    </location>
    <ligand>
        <name>Mg(2+)</name>
        <dbReference type="ChEBI" id="CHEBI:18420"/>
    </ligand>
</feature>
<comment type="caution">
    <text evidence="8">The sequence shown here is derived from an EMBL/GenBank/DDBJ whole genome shotgun (WGS) entry which is preliminary data.</text>
</comment>
<keyword evidence="4 7" id="KW-0418">Kinase</keyword>
<proteinExistence type="inferred from homology"/>
<dbReference type="PANTHER" id="PTHR21087:SF16">
    <property type="entry name" value="SHIKIMATE KINASE 1, CHLOROPLASTIC"/>
    <property type="match status" value="1"/>
</dbReference>
<accession>A0A9D7XRH8</accession>
<feature type="binding site" evidence="7">
    <location>
        <begin position="2"/>
        <end position="7"/>
    </location>
    <ligand>
        <name>ATP</name>
        <dbReference type="ChEBI" id="CHEBI:30616"/>
    </ligand>
</feature>
<evidence type="ECO:0000313" key="8">
    <source>
        <dbReference type="EMBL" id="MBK9981328.1"/>
    </source>
</evidence>
<dbReference type="SUPFAM" id="SSF52540">
    <property type="entry name" value="P-loop containing nucleoside triphosphate hydrolases"/>
    <property type="match status" value="1"/>
</dbReference>
<dbReference type="GO" id="GO:0005829">
    <property type="term" value="C:cytosol"/>
    <property type="evidence" value="ECO:0007669"/>
    <property type="project" value="TreeGrafter"/>
</dbReference>
<evidence type="ECO:0000256" key="2">
    <source>
        <dbReference type="ARBA" id="ARBA00022679"/>
    </source>
</evidence>
<dbReference type="EMBL" id="JADKGY010000001">
    <property type="protein sequence ID" value="MBK9981328.1"/>
    <property type="molecule type" value="Genomic_DNA"/>
</dbReference>
<comment type="subunit">
    <text evidence="7">Monomer.</text>
</comment>
<comment type="subcellular location">
    <subcellularLocation>
        <location evidence="7">Cytoplasm</location>
    </subcellularLocation>
</comment>
<keyword evidence="5 7" id="KW-0067">ATP-binding</keyword>
<dbReference type="InterPro" id="IPR000623">
    <property type="entry name" value="Shikimate_kinase/TSH1"/>
</dbReference>
<dbReference type="Proteomes" id="UP000808337">
    <property type="component" value="Unassembled WGS sequence"/>
</dbReference>
<dbReference type="GO" id="GO:0009423">
    <property type="term" value="P:chorismate biosynthetic process"/>
    <property type="evidence" value="ECO:0007669"/>
    <property type="project" value="UniProtKB-UniRule"/>
</dbReference>
<keyword evidence="3 7" id="KW-0547">Nucleotide-binding</keyword>
<keyword evidence="7" id="KW-0460">Magnesium</keyword>
<keyword evidence="6 7" id="KW-0057">Aromatic amino acid biosynthesis</keyword>
<keyword evidence="2 7" id="KW-0808">Transferase</keyword>
<dbReference type="PRINTS" id="PR01100">
    <property type="entry name" value="SHIKIMTKNASE"/>
</dbReference>